<evidence type="ECO:0008006" key="3">
    <source>
        <dbReference type="Google" id="ProtNLM"/>
    </source>
</evidence>
<sequence>MPRARRLGRQFIRYTLNWLADMDAPGYFEAWRHNAARQGVAPDVVAEIARRHAITPDTFRSLGRLAEIKDPAGKTFFLLPRGTSGDDARAAVLNTYILNAGTGYGSNRAWRTDFRPTPYSAAEITRIMLRQKANSWTYARDVGFVDRNGGRLVTTPNGILMGLGGNWIQRQFCRRAGTTWGDIFMVNMGAVTDPAGWLRRIIESGRAWYVHADGGPVQSRLDLDRVLHHEERHCRQWAAKGYVGMLRDYGRELVREYAFGAINRLEEEAGLTDGGYRASIPW</sequence>
<gene>
    <name evidence="1" type="ORF">GCM10023161_17190</name>
</gene>
<evidence type="ECO:0000313" key="2">
    <source>
        <dbReference type="Proteomes" id="UP001501417"/>
    </source>
</evidence>
<reference evidence="2" key="1">
    <citation type="journal article" date="2019" name="Int. J. Syst. Evol. Microbiol.">
        <title>The Global Catalogue of Microorganisms (GCM) 10K type strain sequencing project: providing services to taxonomists for standard genome sequencing and annotation.</title>
        <authorList>
            <consortium name="The Broad Institute Genomics Platform"/>
            <consortium name="The Broad Institute Genome Sequencing Center for Infectious Disease"/>
            <person name="Wu L."/>
            <person name="Ma J."/>
        </authorList>
    </citation>
    <scope>NUCLEOTIDE SEQUENCE [LARGE SCALE GENOMIC DNA]</scope>
    <source>
        <strain evidence="2">JCM 17782</strain>
    </source>
</reference>
<protein>
    <recommendedName>
        <fullName evidence="3">Tox-MPTase4 domain-containing protein</fullName>
    </recommendedName>
</protein>
<dbReference type="Proteomes" id="UP001501417">
    <property type="component" value="Unassembled WGS sequence"/>
</dbReference>
<organism evidence="1 2">
    <name type="scientific">Mycobacterium paraffinicum</name>
    <dbReference type="NCBI Taxonomy" id="53378"/>
    <lineage>
        <taxon>Bacteria</taxon>
        <taxon>Bacillati</taxon>
        <taxon>Actinomycetota</taxon>
        <taxon>Actinomycetes</taxon>
        <taxon>Mycobacteriales</taxon>
        <taxon>Mycobacteriaceae</taxon>
        <taxon>Mycobacterium</taxon>
    </lineage>
</organism>
<accession>A0ABP8RH58</accession>
<dbReference type="EMBL" id="BAABGF010000022">
    <property type="protein sequence ID" value="GAA4538698.1"/>
    <property type="molecule type" value="Genomic_DNA"/>
</dbReference>
<evidence type="ECO:0000313" key="1">
    <source>
        <dbReference type="EMBL" id="GAA4538698.1"/>
    </source>
</evidence>
<keyword evidence="2" id="KW-1185">Reference proteome</keyword>
<name>A0ABP8RH58_9MYCO</name>
<proteinExistence type="predicted"/>
<comment type="caution">
    <text evidence="1">The sequence shown here is derived from an EMBL/GenBank/DDBJ whole genome shotgun (WGS) entry which is preliminary data.</text>
</comment>